<dbReference type="EMBL" id="LWBP01000190">
    <property type="protein sequence ID" value="OQP57905.1"/>
    <property type="molecule type" value="Genomic_DNA"/>
</dbReference>
<dbReference type="Proteomes" id="UP000192276">
    <property type="component" value="Unassembled WGS sequence"/>
</dbReference>
<evidence type="ECO:0008006" key="4">
    <source>
        <dbReference type="Google" id="ProtNLM"/>
    </source>
</evidence>
<dbReference type="STRING" id="550983.A4R26_23665"/>
<reference evidence="3" key="1">
    <citation type="submission" date="2016-04" db="EMBL/GenBank/DDBJ databases">
        <authorList>
            <person name="Chen L."/>
            <person name="Zhuang W."/>
            <person name="Wang G."/>
        </authorList>
    </citation>
    <scope>NUCLEOTIDE SEQUENCE [LARGE SCALE GENOMIC DNA]</scope>
    <source>
        <strain evidence="3">208</strain>
    </source>
</reference>
<evidence type="ECO:0000313" key="2">
    <source>
        <dbReference type="EMBL" id="OQP57905.1"/>
    </source>
</evidence>
<evidence type="ECO:0000256" key="1">
    <source>
        <dbReference type="SAM" id="Phobius"/>
    </source>
</evidence>
<evidence type="ECO:0000313" key="3">
    <source>
        <dbReference type="Proteomes" id="UP000192276"/>
    </source>
</evidence>
<dbReference type="PANTHER" id="PTHR34219">
    <property type="entry name" value="IRON-REGULATED INNER MEMBRANE PROTEIN-RELATED"/>
    <property type="match status" value="1"/>
</dbReference>
<dbReference type="PANTHER" id="PTHR34219:SF3">
    <property type="entry name" value="BLL7967 PROTEIN"/>
    <property type="match status" value="1"/>
</dbReference>
<feature type="transmembrane region" description="Helical" evidence="1">
    <location>
        <begin position="185"/>
        <end position="213"/>
    </location>
</feature>
<gene>
    <name evidence="2" type="ORF">A4R26_23665</name>
</gene>
<dbReference type="InterPro" id="IPR005625">
    <property type="entry name" value="PepSY-ass_TM"/>
</dbReference>
<keyword evidence="3" id="KW-1185">Reference proteome</keyword>
<dbReference type="AlphaFoldDB" id="A0A1V9FHR6"/>
<accession>A0A1V9FHR6</accession>
<feature type="transmembrane region" description="Helical" evidence="1">
    <location>
        <begin position="338"/>
        <end position="361"/>
    </location>
</feature>
<feature type="transmembrane region" description="Helical" evidence="1">
    <location>
        <begin position="142"/>
        <end position="164"/>
    </location>
</feature>
<keyword evidence="1" id="KW-0812">Transmembrane</keyword>
<keyword evidence="1" id="KW-1133">Transmembrane helix</keyword>
<organism evidence="2 3">
    <name type="scientific">Niastella populi</name>
    <dbReference type="NCBI Taxonomy" id="550983"/>
    <lineage>
        <taxon>Bacteria</taxon>
        <taxon>Pseudomonadati</taxon>
        <taxon>Bacteroidota</taxon>
        <taxon>Chitinophagia</taxon>
        <taxon>Chitinophagales</taxon>
        <taxon>Chitinophagaceae</taxon>
        <taxon>Niastella</taxon>
    </lineage>
</organism>
<protein>
    <recommendedName>
        <fullName evidence="4">Peptidase</fullName>
    </recommendedName>
</protein>
<comment type="caution">
    <text evidence="2">The sequence shown here is derived from an EMBL/GenBank/DDBJ whole genome shotgun (WGS) entry which is preliminary data.</text>
</comment>
<name>A0A1V9FHR6_9BACT</name>
<proteinExistence type="predicted"/>
<keyword evidence="1" id="KW-0472">Membrane</keyword>
<dbReference type="Pfam" id="PF03929">
    <property type="entry name" value="PepSY_TM"/>
    <property type="match status" value="1"/>
</dbReference>
<sequence length="386" mass="43907">MTLKQIFGKLHLWLGLASGLVVLIVAGTGILLVFEDELDEWANHDFYFVKVPQHARRVTVDSMLHAAAAYNPKLKIVRIYAETQAPDRSVVFYAKMSKTQPWHIAVNPYTGKVIKGLNYNKRFFGVVLNLHRHLCMNETGKAITGASCLIFAFMVISGIVLWWPKRWHILKQRTRIAWKSKWKRLNWDLHAVGGFYVHLVLFVISVTGLTWSYQWMNNAIYMVFDGKPMKKTEAPANTVIQPVAAGFYESLYQQTNNRLPYKGRVTMLLPEKDSLSITVNKLNHEASVYNIADVLYFEKGTGRILKETMFKNASTGAKVRRMVYPIHTGKLYGWPTQILALIAAIVAFSLPITGLLIYLVGRKKRKAKAVKKPVRVTVPQEESVEA</sequence>
<dbReference type="RefSeq" id="WP_242674960.1">
    <property type="nucleotide sequence ID" value="NZ_LWBP01000190.1"/>
</dbReference>
<feature type="transmembrane region" description="Helical" evidence="1">
    <location>
        <begin position="12"/>
        <end position="34"/>
    </location>
</feature>